<feature type="domain" description="Ig-like" evidence="7">
    <location>
        <begin position="3686"/>
        <end position="3799"/>
    </location>
</feature>
<feature type="region of interest" description="Disordered" evidence="6">
    <location>
        <begin position="2645"/>
        <end position="2718"/>
    </location>
</feature>
<feature type="region of interest" description="Disordered" evidence="6">
    <location>
        <begin position="3847"/>
        <end position="3875"/>
    </location>
</feature>
<feature type="region of interest" description="Disordered" evidence="6">
    <location>
        <begin position="2333"/>
        <end position="2433"/>
    </location>
</feature>
<dbReference type="EMBL" id="JANPWB010000016">
    <property type="protein sequence ID" value="KAJ1081925.1"/>
    <property type="molecule type" value="Genomic_DNA"/>
</dbReference>
<proteinExistence type="predicted"/>
<dbReference type="Proteomes" id="UP001066276">
    <property type="component" value="Chromosome 12"/>
</dbReference>
<dbReference type="Gene3D" id="2.60.40.10">
    <property type="entry name" value="Immunoglobulins"/>
    <property type="match status" value="23"/>
</dbReference>
<dbReference type="SUPFAM" id="SSF52540">
    <property type="entry name" value="P-loop containing nucleoside triphosphate hydrolases"/>
    <property type="match status" value="1"/>
</dbReference>
<evidence type="ECO:0000256" key="5">
    <source>
        <dbReference type="ARBA" id="ARBA00023273"/>
    </source>
</evidence>
<feature type="compositionally biased region" description="Basic and acidic residues" evidence="6">
    <location>
        <begin position="2675"/>
        <end position="2689"/>
    </location>
</feature>
<dbReference type="InterPro" id="IPR007110">
    <property type="entry name" value="Ig-like_dom"/>
</dbReference>
<evidence type="ECO:0000256" key="6">
    <source>
        <dbReference type="SAM" id="MobiDB-lite"/>
    </source>
</evidence>
<dbReference type="Pfam" id="PF22544">
    <property type="entry name" value="HYDIN_VesB_CFA65-like_Ig"/>
    <property type="match status" value="3"/>
</dbReference>
<keyword evidence="5" id="KW-0966">Cell projection</keyword>
<dbReference type="Pfam" id="PF17213">
    <property type="entry name" value="Hydin_ADK"/>
    <property type="match status" value="1"/>
</dbReference>
<evidence type="ECO:0000313" key="9">
    <source>
        <dbReference type="Proteomes" id="UP001066276"/>
    </source>
</evidence>
<dbReference type="GO" id="GO:0005930">
    <property type="term" value="C:axoneme"/>
    <property type="evidence" value="ECO:0007669"/>
    <property type="project" value="TreeGrafter"/>
</dbReference>
<feature type="region of interest" description="Disordered" evidence="6">
    <location>
        <begin position="2081"/>
        <end position="2100"/>
    </location>
</feature>
<feature type="compositionally biased region" description="Basic and acidic residues" evidence="6">
    <location>
        <begin position="2420"/>
        <end position="2433"/>
    </location>
</feature>
<keyword evidence="4" id="KW-0969">Cilium</keyword>
<feature type="region of interest" description="Disordered" evidence="6">
    <location>
        <begin position="1237"/>
        <end position="1258"/>
    </location>
</feature>
<evidence type="ECO:0000259" key="7">
    <source>
        <dbReference type="PROSITE" id="PS50835"/>
    </source>
</evidence>
<feature type="region of interest" description="Disordered" evidence="6">
    <location>
        <begin position="23"/>
        <end position="45"/>
    </location>
</feature>
<dbReference type="InterPro" id="IPR013783">
    <property type="entry name" value="Ig-like_fold"/>
</dbReference>
<dbReference type="InterPro" id="IPR033305">
    <property type="entry name" value="Hydin-like"/>
</dbReference>
<feature type="compositionally biased region" description="Basic and acidic residues" evidence="6">
    <location>
        <begin position="1948"/>
        <end position="1968"/>
    </location>
</feature>
<feature type="region of interest" description="Disordered" evidence="6">
    <location>
        <begin position="3208"/>
        <end position="3246"/>
    </location>
</feature>
<comment type="caution">
    <text evidence="8">The sequence shown here is derived from an EMBL/GenBank/DDBJ whole genome shotgun (WGS) entry which is preliminary data.</text>
</comment>
<feature type="compositionally biased region" description="Polar residues" evidence="6">
    <location>
        <begin position="2113"/>
        <end position="2128"/>
    </location>
</feature>
<protein>
    <recommendedName>
        <fullName evidence="7">Ig-like domain-containing protein</fullName>
    </recommendedName>
</protein>
<keyword evidence="3" id="KW-0963">Cytoplasm</keyword>
<feature type="compositionally biased region" description="Basic and acidic residues" evidence="6">
    <location>
        <begin position="2494"/>
        <end position="2528"/>
    </location>
</feature>
<reference evidence="8" key="1">
    <citation type="journal article" date="2022" name="bioRxiv">
        <title>Sequencing and chromosome-scale assembly of the giantPleurodeles waltlgenome.</title>
        <authorList>
            <person name="Brown T."/>
            <person name="Elewa A."/>
            <person name="Iarovenko S."/>
            <person name="Subramanian E."/>
            <person name="Araus A.J."/>
            <person name="Petzold A."/>
            <person name="Susuki M."/>
            <person name="Suzuki K.-i.T."/>
            <person name="Hayashi T."/>
            <person name="Toyoda A."/>
            <person name="Oliveira C."/>
            <person name="Osipova E."/>
            <person name="Leigh N.D."/>
            <person name="Simon A."/>
            <person name="Yun M.H."/>
        </authorList>
    </citation>
    <scope>NUCLEOTIDE SEQUENCE</scope>
    <source>
        <strain evidence="8">20211129_DDA</strain>
        <tissue evidence="8">Liver</tissue>
    </source>
</reference>
<feature type="compositionally biased region" description="Low complexity" evidence="6">
    <location>
        <begin position="3858"/>
        <end position="3875"/>
    </location>
</feature>
<dbReference type="PROSITE" id="PS50835">
    <property type="entry name" value="IG_LIKE"/>
    <property type="match status" value="1"/>
</dbReference>
<dbReference type="Gene3D" id="3.40.50.300">
    <property type="entry name" value="P-loop containing nucleotide triphosphate hydrolases"/>
    <property type="match status" value="1"/>
</dbReference>
<sequence length="5135" mass="574473">MPRLSDVRVRNALTERDEHRLVERALNDGPQRKTVPPRNPKLTREEETTMLTPSAFLMEMSLTTEQKLARTREMHPPKILQLLDMSETSHQKFSMVDLDQALFQPFPSEIVFQNYVACETYEVPLCLRNNDRVPRLVKVTQEASPYFKIISPSDVGHKVAPGMQSTFHILFTPEENKDYVHELTCITEREMFVVPIRATGARAILDFPDELNFSTCPVKYNSQRTLLIRNIGKREARFELDVPSPFSVEPSVGTLAIAESMQVTVAFQAQEIGDHSEDLVVHYDTGENIHVRLYGAASDINVRLDKNSLMVEKTYLSMANQRTVTISNRSDIIAHFQWKTWATQEEEDQQKSRFWTSLQTEEEEETNRFLSECGADPLMRERLSILSRTFHNRKKTVQRDAMLFTDNIFIVEPVEGDVWPNSSVDVNVIFKPQEAKVYQCTIYCDITGRETRLPLRIKGEGMGPQLRFNFDQLDIGKVFVNSLHSYEVILTNKGSIDAIFTLLPPSTALGSSFTFDPNEGIVLPGGHQAIQISFSTTILGEFNEEFKFEIDGSPEPISFTIRGCVIGPTFHFSVPALNFGDMSFGFPRTLKVSLHNTSLVPLTFNLRVPMDGTGEPSVMSCDQILEKERAAWMMEHQGDTKPTEFSITPSSGTIRPQGNLNIQVTLCANYVKKYELAMVVDVEGIFDEVLALPITARCTAPSLRLETPVLRFGRCFLQYPYQQTVTLVNDSDLPGCYGILPQDPSENPAVLYSSPIPRGIIDPHSTEEIPLVVEAQVTGELDIKAHIAVFGQKEPLLEVRMMCTGEGPVVHVTPEEMNFGGIPVLTDVSRTLLLSNQSYIPARFIAKMVRSRSQWRIEPSEGVVPPEANVALTLVANLDDTLRFQDKVCLAIENSNVYTVPVQATGTGTTITTDRLFAPVLNLGSHFSAGPCRYHFTMMNRGRRTHQLYWMTEGFPQFRKRNHLPTAGNKSKNSSLNLEPPNPVFRLSPSRVELNPGQSIDVVLEGSTDSPKLVKEKLICHAIIGKQSGKERIMSVDVTCEFIAPIIHLSAKQLNFYVEKLPGHELIPKYEPLILKNISSLPLSIFLSLKDPFSICDMENQMIPADIQPAVLEIGAERELGIKFDPTYADKLQSRVAEEVLTIQYAEHPHKDYVALRGEVHFPNLHFQTTEVDFGCILNDTEVVRHVQMTNYSPLPVHYRWSFLMDDWESFIRYPPGEPKVGFGSVLSMEWESREEHKGAEESDVLSENIHPLKSSEESKLPMEELPHFGETAHVPAVEKSKKEFRCGPDVFTPSPELNQMYLALGQEEQHLVTGVEEVFDILPLYGMLQPGESQQLSFTFFGHGGISAQVKALCEVEGGPTYEITLRGQASLVCYELDKRELDYGLQPFDHVAETEFVLKNSGKVSFDFVVLNNIQAVEENPPPGVPLIVPSSGYIASGGEQVLKVYYFPGVPEVFDRTFQLQVGHLEPEDITIKGEGIFSRICLDLPRDIKGNEKYQNLLKEAKENLDKELQSDDTASRPRTMTTDLFLDDSIANHDSLLQMELERLLVKEHALEQLTLITASPAEDIQRSRKKLVKALLPHYILDFGYVILGSVRTHIIKITNTCPCPVSFYADRKSLADTGFSTELDRVKNLPYCETETFEISFDPRGANIPLGDVHVLLPIKVVGGPVFHVKLQASVTMPTLSISCEKLEFSDVQCGQCQVKYIQLHNQLPVVCEWSVCSQEQPKQADKHLPMHLRRKVRQELKPPPQIFEMLPPFGTLVSGQKVNVQVKFMPLEEKLYSQRLVLTVSKSSQRVPLMVQGKGLEPHLDFIPSVLELGPILPYSTGAETDVVVKNPCNFPIEFYSLELDKQYLDEEQILQMIKGYDAHNILLLPPRQPGEKLPPELLEYCEEQKKIQEEQAKARQIDNLNHESEIKSEEEEQHPSSEKREASSAVLARSTPSCDECKSPKPEGRAEESDKEKASALKQQVIDGNVVKAVGELDNNPVSRAIARHLGIDISPEGRASKNRRGIAVIVHGAPLTGKTTVAISLAKYYGAAYLSIDSVILEALKDGSSQAGLKARELCIRAALEQAQREADEKASQAQETVTGQPVQTGALSIEAVAKHTAEGNQMSEPKTGPQSLISKGARGSLDRRGGKSESHIAQKQHTSDHSQTTVNLYLGATIQRRLSVSASVAGESGLMSCMLPDDLLVEILTERMQLSDCFQGIIFDGLETLFARNIATALNCLLKAINNRQHIYVLNLYQEYASLKAREKVRKEKEDLEEKEKLEKEKKRLKEMDEEEYDTLSEEEKAKLDMQRLKVLRARKREQEERLAQELQAKKRLEELERQREEDELKKKARKLKKESTKEDVNLKKSHTTVKQGGNVSGRIDSSQERKASAAPVSTDTEDLNKRKKSRVLGSLVADSSQAPVPSGGHEEPEKEVMSDSEKQLVQRFKIYEHSQKEVLNILAFWDRIQGGHHHPSTPEDIQQEGEDQIPERQATSVRKGRKDREREKLERQERERAEKERLEKEKAEKERTDRLKALEDVRSFSPQSGSRKVGLEEADGKAEIGVPLIVLPVSSTEEANEKTFLESGQLPSVEKILDILGMGPAGPPIPPPTMFSVVHYPVKRKPQSEHEILDQFALIAASPNDPNVIVEEKEQEPEVDLTVAAPVPKEEQVTPTKSRGKKGKQDQGRESQKERRLSAGLRKSQPLVETRSPPPNITTPLSDMDRGSLLGDIVPDKLQRLTHFRWVVPPKSEISVRIHFSSQTVGQFDQTLNFEIMGTRRRYQLYCRGICAFPAISQDPKIVFPHRRKDVKPDEIIHKKFLMNSETFEFGPLLCGKTREKYKTGRFPENMEKITILNVSPMNAEIFFCFQHDTKAATFIMDPPTMTLKPDEKRELSLWAYPTTPGIIEDNVVCCIKENPEPTIFRISCQGVRPELELDRKQLHFDKILLHRKDTKTIFLRNTTSMAVAWRITGLETLGDDFSVSQDQGLITPHAEYGLMVHFKASKAVNVKKFIRLEVSDVENILGIVQIENIQIFAEAYDVALDISFPKGTDGGLDFGIVKVMDESRLSVSLKNKGKYEIAFSFSLDTGPDIPTLGSILSILPQKGTLAPSDRPTQIQIIFHSKKEVEILEKPVLRCQVIEPNISEGGETIASIPIKVSVRCLFTKYNIFPARDINFGALVLGIRKSRTFTLENRGETEMKYSISKLMTDIQLQQPKKGPVQVVKRSRSREGSSSTKSVPLGKTKRSESSQREVAVSGQARFSLGIFTIFPGFGAISPGGSQIITIECLPDQPGKSEELLAIDISDRDPTDHPNGIPYKLLADGCVPAFAIDDIASIFEEHRICHNMHLFQGVQPSEVGGVYVEDENRFIFNNVLVGRHATARFKIINTGKVPCDVVLSVKPVSAKSTSRINEIFEVDPQRVSINNHSHIFATVTFSPQTMQTYQCVFEAALEGLGSLLSKTRNLTFDISGDGNLPRVSVIRPILRNKQGNPLLLFNRLLLSSSQKLPLFLMNEGTIPAQLHIDLLDEHGVFSVKPRPNTHCIYPVQEDQKEVVLFGKGRKAHTASLILNSGETAEFDVLFKPSVALPFKATIHLAVVDNQYEENNVQLVGEGYEDDLTLDNIHNLASLISLENAEGQLEDDQVEATRTDHLHFGDCHIGKPYQATFTMTNRSKSDVMRFEWPAEAPVRFSPQVGHLHLGCAKDITVTLKSDVPISLNKAVFKCKLARISFLIPADQVPDWDDRHRTVKWVDSGRSSTTQLPIKKKVVETDPEPAHTVYDGSSRELDLHISGTIDYAQFTCRTENVQFKDTLLFQTRVYEFELVNSGNVQVEFSWHVVMEGYPKAVSFAEGQLQSNPEGGSQFGGDTTSSQASSSRGTSRPESVLESVSSLLSVGPDVLPFTLEPSCGTIPALKKQNILIKFSPLEVGEFESRLICSIPNLMAQQQGPVLAVKGKSLMPYCHFELEDSDYISQSRRHPDQRGPRGAPPGATLDSNTRVIEFSAVGVNTKNNRVFHIMNPTNSAYSFLWTCEDPPSLKRAPPFRCLNEKGHINAEKKAEILFEFIPQQLDITESFWTFTIPEQSISVPFLLVGKTSEPCVSLDRSHLNLRSLLVGEMAQETVHLINNEKRGFNFTVRENSCHSEGYIYTLLVRPMEGTIPACSRFPLTLLFSPQKEGEANFNLLCDVKSKTQPLTLNVKANGYLMDVSMQCEENDGSITNLSMHTVNLINFNQVEINELAKQQLHIINNGKFSFSFTCEISAPKSLRPFLKIAPETGSVETGQRAISTLTFNPTRKCTLRDSKLLIKISNGPVFSCSLQGAAVVPGVTFSFRKHDFGACFIYHAGMPPCRQTLVIKNNEEREVSLDCLYVNTAYFELDFQAEVLRPGEQMEVFITFYPRAVVKYREIVPFEINGHFRQTIEILGQGTEMKVEVADPKQRVLNFGALSAGQSLKKVVPIVNHSIASITFSLGITPNLPVLQDPKVLSVSPSTELTLKSQGGSCKVEVTFSPKCRIPPFAEEVMLECAGISRPLFVLRGCCQGIEVSLDVEHIPFGAVVLQTVASRRVIMHNTGDIGARFEWDVKRFQPDCSISPAQGYITPGMEVAFDVNFHPKQLSQDIRYEGLQCFIEGSKPLKLTLSGSCVGIPSTKEIVNFICQVRGRQTQTILLTNRTNRSWTLHPIMEGEYWKGPETVVVDAHQQNKPYEVTYRPLTMTTEGKKHQGSVFFPLPDGTGLQYLLQGISEPPKALGTIIREVPCKTSYMELLHVTNWLNKAQRLRVTVEMLKPERLDSTTTLKGLDYLDLPAASKRDYRLTFFSHKEGVFSSKITFRNESTQEYVFYLVTFKATPAGTISSIEMRTSARQSTSATVKVENPLAVPVTFTTECKVPEINLPPHFTVPAQSEGSLMFEFQPLKACEVTGRLILQSAELGTFQYELNLKATPAKPEKTLYFRTPLGSNQILSAKFTNYTRQKVEYICKTDNSDFHVEKVINAAPGSQGGTEVNVEVTYEPIQLGESRAVLSISSPVGGEYTIPLIGTAVAPKPMGPIVIRAGSASSTTIPFKNVFPQTTVFSFQVDNPAFSVKPSESIRSKKVHYIPVSFEGNLSGSKAPVTGKLTISCPRATGVGQGIYWVVYLKGVTPEK</sequence>
<keyword evidence="9" id="KW-1185">Reference proteome</keyword>
<feature type="region of interest" description="Disordered" evidence="6">
    <location>
        <begin position="1902"/>
        <end position="1969"/>
    </location>
</feature>
<feature type="region of interest" description="Disordered" evidence="6">
    <location>
        <begin position="3966"/>
        <end position="3986"/>
    </location>
</feature>
<feature type="compositionally biased region" description="Basic and acidic residues" evidence="6">
    <location>
        <begin position="2135"/>
        <end position="2155"/>
    </location>
</feature>
<dbReference type="GO" id="GO:1904158">
    <property type="term" value="P:axonemal central apparatus assembly"/>
    <property type="evidence" value="ECO:0007669"/>
    <property type="project" value="TreeGrafter"/>
</dbReference>
<feature type="region of interest" description="Disordered" evidence="6">
    <location>
        <begin position="2110"/>
        <end position="2155"/>
    </location>
</feature>
<evidence type="ECO:0000256" key="2">
    <source>
        <dbReference type="ARBA" id="ARBA00004496"/>
    </source>
</evidence>
<evidence type="ECO:0000256" key="3">
    <source>
        <dbReference type="ARBA" id="ARBA00022490"/>
    </source>
</evidence>
<evidence type="ECO:0000256" key="4">
    <source>
        <dbReference type="ARBA" id="ARBA00023069"/>
    </source>
</evidence>
<evidence type="ECO:0000256" key="1">
    <source>
        <dbReference type="ARBA" id="ARBA00004138"/>
    </source>
</evidence>
<feature type="compositionally biased region" description="Basic and acidic residues" evidence="6">
    <location>
        <begin position="1902"/>
        <end position="1935"/>
    </location>
</feature>
<feature type="region of interest" description="Disordered" evidence="6">
    <location>
        <begin position="2461"/>
        <end position="2528"/>
    </location>
</feature>
<gene>
    <name evidence="8" type="ORF">NDU88_002097</name>
</gene>
<dbReference type="GO" id="GO:0003341">
    <property type="term" value="P:cilium movement"/>
    <property type="evidence" value="ECO:0007669"/>
    <property type="project" value="TreeGrafter"/>
</dbReference>
<feature type="compositionally biased region" description="Basic and acidic residues" evidence="6">
    <location>
        <begin position="2349"/>
        <end position="2358"/>
    </location>
</feature>
<accession>A0AAV7KUM0</accession>
<comment type="subcellular location">
    <subcellularLocation>
        <location evidence="1">Cell projection</location>
        <location evidence="1">Cilium</location>
    </subcellularLocation>
    <subcellularLocation>
        <location evidence="2">Cytoplasm</location>
    </subcellularLocation>
</comment>
<dbReference type="PANTHER" id="PTHR23053">
    <property type="entry name" value="DLEC1 DELETED IN LUNG AND ESOPHAGEAL CANCER 1"/>
    <property type="match status" value="1"/>
</dbReference>
<dbReference type="InterPro" id="IPR027417">
    <property type="entry name" value="P-loop_NTPase"/>
</dbReference>
<dbReference type="NCBIfam" id="NF012200">
    <property type="entry name" value="choice_anch_D"/>
    <property type="match status" value="1"/>
</dbReference>
<dbReference type="InterPro" id="IPR033768">
    <property type="entry name" value="Hydin_ADK"/>
</dbReference>
<dbReference type="PANTHER" id="PTHR23053:SF0">
    <property type="entry name" value="HYDROCEPHALUS-INDUCING PROTEIN HOMOLOG"/>
    <property type="match status" value="1"/>
</dbReference>
<dbReference type="InterPro" id="IPR053879">
    <property type="entry name" value="HYDIN_VesB_CFA65-like_Ig"/>
</dbReference>
<feature type="compositionally biased region" description="Polar residues" evidence="6">
    <location>
        <begin position="2086"/>
        <end position="2100"/>
    </location>
</feature>
<evidence type="ECO:0000313" key="8">
    <source>
        <dbReference type="EMBL" id="KAJ1081925.1"/>
    </source>
</evidence>
<name>A0AAV7KUM0_PLEWA</name>
<organism evidence="8 9">
    <name type="scientific">Pleurodeles waltl</name>
    <name type="common">Iberian ribbed newt</name>
    <dbReference type="NCBI Taxonomy" id="8319"/>
    <lineage>
        <taxon>Eukaryota</taxon>
        <taxon>Metazoa</taxon>
        <taxon>Chordata</taxon>
        <taxon>Craniata</taxon>
        <taxon>Vertebrata</taxon>
        <taxon>Euteleostomi</taxon>
        <taxon>Amphibia</taxon>
        <taxon>Batrachia</taxon>
        <taxon>Caudata</taxon>
        <taxon>Salamandroidea</taxon>
        <taxon>Salamandridae</taxon>
        <taxon>Pleurodelinae</taxon>
        <taxon>Pleurodeles</taxon>
    </lineage>
</organism>